<keyword evidence="3" id="KW-1185">Reference proteome</keyword>
<proteinExistence type="predicted"/>
<dbReference type="SUPFAM" id="SSF50952">
    <property type="entry name" value="Soluble quinoprotein glucose dehydrogenase"/>
    <property type="match status" value="1"/>
</dbReference>
<dbReference type="PANTHER" id="PTHR19328:SF75">
    <property type="entry name" value="ALDOSE SUGAR DEHYDROGENASE YLII"/>
    <property type="match status" value="1"/>
</dbReference>
<dbReference type="RefSeq" id="WP_187724770.1">
    <property type="nucleotide sequence ID" value="NZ_CP060783.1"/>
</dbReference>
<dbReference type="Proteomes" id="UP000516028">
    <property type="component" value="Chromosome"/>
</dbReference>
<evidence type="ECO:0000259" key="1">
    <source>
        <dbReference type="Pfam" id="PF07995"/>
    </source>
</evidence>
<dbReference type="AlphaFoldDB" id="A0A7H0GLL2"/>
<protein>
    <submittedName>
        <fullName evidence="2">PQQ-dependent sugar dehydrogenase</fullName>
    </submittedName>
</protein>
<dbReference type="EMBL" id="CP060783">
    <property type="protein sequence ID" value="QNP49178.1"/>
    <property type="molecule type" value="Genomic_DNA"/>
</dbReference>
<dbReference type="Pfam" id="PF07995">
    <property type="entry name" value="GSDH"/>
    <property type="match status" value="1"/>
</dbReference>
<dbReference type="InterPro" id="IPR011042">
    <property type="entry name" value="6-blade_b-propeller_TolB-like"/>
</dbReference>
<sequence>MNAVAQPFPADTPLPEASKRTLKVETVSQGLEHAWSLAFLPGGGYLVTERPGRMRIVNESGLLGPALRGMPHMAASGQGGLLDVVLDRDFARNQRIFFCFSEPDAKDRSINSTALASATLDARGNALKDLKVLFSQQPKVRSAMHFGCRIVQDSGGMLFLTLGDRYNFKEQAQTLNNHQGKVVRIKPDGGAAAGNPLEGKADSLAEIWSWGHRNTQAATLASDGKFWLVEHGPMGGDELNLVRAGRNYGWPVITYGENYSGGRIGKGITEQPGMEQPVHYWVPSIAPSGMVQLTSDRYGAEWKGSLFIGSLKFQRLHRVQLEGDKVVKDEILLPDLKERVRDVRQGPDGLLYLLTDSQDGKLLRIKP</sequence>
<accession>A0A7H0GLL2</accession>
<dbReference type="InterPro" id="IPR012938">
    <property type="entry name" value="Glc/Sorbosone_DH"/>
</dbReference>
<dbReference type="PANTHER" id="PTHR19328">
    <property type="entry name" value="HEDGEHOG-INTERACTING PROTEIN"/>
    <property type="match status" value="1"/>
</dbReference>
<evidence type="ECO:0000313" key="3">
    <source>
        <dbReference type="Proteomes" id="UP000516028"/>
    </source>
</evidence>
<evidence type="ECO:0000313" key="2">
    <source>
        <dbReference type="EMBL" id="QNP49178.1"/>
    </source>
</evidence>
<feature type="domain" description="Glucose/Sorbosone dehydrogenase" evidence="1">
    <location>
        <begin position="31"/>
        <end position="364"/>
    </location>
</feature>
<dbReference type="InterPro" id="IPR011041">
    <property type="entry name" value="Quinoprot_gluc/sorb_DH_b-prop"/>
</dbReference>
<organism evidence="2 3">
    <name type="scientific">Diaphorobacter aerolatus</name>
    <dbReference type="NCBI Taxonomy" id="1288495"/>
    <lineage>
        <taxon>Bacteria</taxon>
        <taxon>Pseudomonadati</taxon>
        <taxon>Pseudomonadota</taxon>
        <taxon>Betaproteobacteria</taxon>
        <taxon>Burkholderiales</taxon>
        <taxon>Comamonadaceae</taxon>
        <taxon>Diaphorobacter</taxon>
    </lineage>
</organism>
<dbReference type="KEGG" id="daer:H9K75_03425"/>
<dbReference type="Gene3D" id="2.120.10.30">
    <property type="entry name" value="TolB, C-terminal domain"/>
    <property type="match status" value="1"/>
</dbReference>
<gene>
    <name evidence="2" type="ORF">H9K75_03425</name>
</gene>
<reference evidence="2 3" key="1">
    <citation type="submission" date="2020-08" db="EMBL/GenBank/DDBJ databases">
        <title>Genome sequence of Diaphorobacter aerolatus KACC 16536T.</title>
        <authorList>
            <person name="Hyun D.-W."/>
            <person name="Bae J.-W."/>
        </authorList>
    </citation>
    <scope>NUCLEOTIDE SEQUENCE [LARGE SCALE GENOMIC DNA]</scope>
    <source>
        <strain evidence="2 3">KACC 16536</strain>
    </source>
</reference>
<name>A0A7H0GLL2_9BURK</name>